<keyword evidence="1" id="KW-0472">Membrane</keyword>
<gene>
    <name evidence="2" type="ORF">METZ01_LOCUS227532</name>
</gene>
<feature type="non-terminal residue" evidence="2">
    <location>
        <position position="83"/>
    </location>
</feature>
<accession>A0A382GHL4</accession>
<dbReference type="EMBL" id="UINC01055608">
    <property type="protein sequence ID" value="SVB74678.1"/>
    <property type="molecule type" value="Genomic_DNA"/>
</dbReference>
<evidence type="ECO:0000256" key="1">
    <source>
        <dbReference type="SAM" id="Phobius"/>
    </source>
</evidence>
<reference evidence="2" key="1">
    <citation type="submission" date="2018-05" db="EMBL/GenBank/DDBJ databases">
        <authorList>
            <person name="Lanie J.A."/>
            <person name="Ng W.-L."/>
            <person name="Kazmierczak K.M."/>
            <person name="Andrzejewski T.M."/>
            <person name="Davidsen T.M."/>
            <person name="Wayne K.J."/>
            <person name="Tettelin H."/>
            <person name="Glass J.I."/>
            <person name="Rusch D."/>
            <person name="Podicherti R."/>
            <person name="Tsui H.-C.T."/>
            <person name="Winkler M.E."/>
        </authorList>
    </citation>
    <scope>NUCLEOTIDE SEQUENCE</scope>
</reference>
<name>A0A382GHL4_9ZZZZ</name>
<proteinExistence type="predicted"/>
<dbReference type="AlphaFoldDB" id="A0A382GHL4"/>
<keyword evidence="1" id="KW-1133">Transmembrane helix</keyword>
<organism evidence="2">
    <name type="scientific">marine metagenome</name>
    <dbReference type="NCBI Taxonomy" id="408172"/>
    <lineage>
        <taxon>unclassified sequences</taxon>
        <taxon>metagenomes</taxon>
        <taxon>ecological metagenomes</taxon>
    </lineage>
</organism>
<sequence>MKQRIGSIAVRLFVLGFVLHNRLGSSITRVFISMERTFALCLFFVLLTLTLGLDSVYGQAPSFSIRGNVTEADGTAVGEGYTV</sequence>
<keyword evidence="1" id="KW-0812">Transmembrane</keyword>
<evidence type="ECO:0000313" key="2">
    <source>
        <dbReference type="EMBL" id="SVB74678.1"/>
    </source>
</evidence>
<feature type="transmembrane region" description="Helical" evidence="1">
    <location>
        <begin position="37"/>
        <end position="57"/>
    </location>
</feature>
<protein>
    <submittedName>
        <fullName evidence="2">Uncharacterized protein</fullName>
    </submittedName>
</protein>